<dbReference type="NCBIfam" id="TIGR03619">
    <property type="entry name" value="F420_Rv2161c"/>
    <property type="match status" value="1"/>
</dbReference>
<evidence type="ECO:0000256" key="5">
    <source>
        <dbReference type="SAM" id="MobiDB-lite"/>
    </source>
</evidence>
<comment type="caution">
    <text evidence="7">The sequence shown here is derived from an EMBL/GenBank/DDBJ whole genome shotgun (WGS) entry which is preliminary data.</text>
</comment>
<name>A0ABW4FJN3_9PSEU</name>
<dbReference type="GO" id="GO:0016491">
    <property type="term" value="F:oxidoreductase activity"/>
    <property type="evidence" value="ECO:0007669"/>
    <property type="project" value="UniProtKB-KW"/>
</dbReference>
<keyword evidence="8" id="KW-1185">Reference proteome</keyword>
<evidence type="ECO:0000313" key="7">
    <source>
        <dbReference type="EMBL" id="MFD1530539.1"/>
    </source>
</evidence>
<sequence>MNALTIGLFLHNRYVQSDPAAAVDVAVHAEELGYDSLWAGEHVVVPSPRVPPSPMEPDEPIFDPVVLLAHLAARTEHVRLGTGVLVLPQRNPLILAKQLATLDVLSRGRLVVGIGAGYLEPELTALGVPMAERGARTDEYLAAMRALWTQDAPAYAGRHVRFAAVDAHPRPAQRPVPVVVGGRTAAAHRRAARDADGWYGYMHSPESTAQHVAALRKAAAEAGRERPLHISITPERPVDAATAAAYAEAGADRLIIAPRPDADPPALHRLLARNAPAELGATSSDASVDSRRGEGFSSVGPVK</sequence>
<dbReference type="PANTHER" id="PTHR42847">
    <property type="entry name" value="ALKANESULFONATE MONOOXYGENASE"/>
    <property type="match status" value="1"/>
</dbReference>
<evidence type="ECO:0000256" key="3">
    <source>
        <dbReference type="ARBA" id="ARBA00023002"/>
    </source>
</evidence>
<evidence type="ECO:0000256" key="2">
    <source>
        <dbReference type="ARBA" id="ARBA00022643"/>
    </source>
</evidence>
<dbReference type="InterPro" id="IPR019921">
    <property type="entry name" value="Lucif-like_OxRdtase_Rv2161c"/>
</dbReference>
<keyword evidence="4" id="KW-0503">Monooxygenase</keyword>
<gene>
    <name evidence="7" type="ORF">ACFSCY_13905</name>
</gene>
<evidence type="ECO:0000256" key="4">
    <source>
        <dbReference type="ARBA" id="ARBA00023033"/>
    </source>
</evidence>
<dbReference type="InterPro" id="IPR011251">
    <property type="entry name" value="Luciferase-like_dom"/>
</dbReference>
<dbReference type="Pfam" id="PF00296">
    <property type="entry name" value="Bac_luciferase"/>
    <property type="match status" value="1"/>
</dbReference>
<feature type="domain" description="Luciferase-like" evidence="6">
    <location>
        <begin position="16"/>
        <end position="258"/>
    </location>
</feature>
<dbReference type="Gene3D" id="3.20.20.30">
    <property type="entry name" value="Luciferase-like domain"/>
    <property type="match status" value="1"/>
</dbReference>
<evidence type="ECO:0000256" key="1">
    <source>
        <dbReference type="ARBA" id="ARBA00022630"/>
    </source>
</evidence>
<accession>A0ABW4FJN3</accession>
<reference evidence="8" key="1">
    <citation type="journal article" date="2019" name="Int. J. Syst. Evol. Microbiol.">
        <title>The Global Catalogue of Microorganisms (GCM) 10K type strain sequencing project: providing services to taxonomists for standard genome sequencing and annotation.</title>
        <authorList>
            <consortium name="The Broad Institute Genomics Platform"/>
            <consortium name="The Broad Institute Genome Sequencing Center for Infectious Disease"/>
            <person name="Wu L."/>
            <person name="Ma J."/>
        </authorList>
    </citation>
    <scope>NUCLEOTIDE SEQUENCE [LARGE SCALE GENOMIC DNA]</scope>
    <source>
        <strain evidence="8">JCM 12165</strain>
    </source>
</reference>
<keyword evidence="2" id="KW-0288">FMN</keyword>
<dbReference type="EMBL" id="JBHUCP010000008">
    <property type="protein sequence ID" value="MFD1530539.1"/>
    <property type="molecule type" value="Genomic_DNA"/>
</dbReference>
<dbReference type="InterPro" id="IPR050172">
    <property type="entry name" value="SsuD_RutA_monooxygenase"/>
</dbReference>
<protein>
    <submittedName>
        <fullName evidence="7">TIGR03619 family F420-dependent LLM class oxidoreductase</fullName>
        <ecNumber evidence="7">1.-.-.-</ecNumber>
    </submittedName>
</protein>
<feature type="region of interest" description="Disordered" evidence="5">
    <location>
        <begin position="273"/>
        <end position="303"/>
    </location>
</feature>
<dbReference type="SUPFAM" id="SSF51679">
    <property type="entry name" value="Bacterial luciferase-like"/>
    <property type="match status" value="1"/>
</dbReference>
<organism evidence="7 8">
    <name type="scientific">Pseudonocardia aurantiaca</name>
    <dbReference type="NCBI Taxonomy" id="75290"/>
    <lineage>
        <taxon>Bacteria</taxon>
        <taxon>Bacillati</taxon>
        <taxon>Actinomycetota</taxon>
        <taxon>Actinomycetes</taxon>
        <taxon>Pseudonocardiales</taxon>
        <taxon>Pseudonocardiaceae</taxon>
        <taxon>Pseudonocardia</taxon>
    </lineage>
</organism>
<keyword evidence="3 7" id="KW-0560">Oxidoreductase</keyword>
<dbReference type="Proteomes" id="UP001597145">
    <property type="component" value="Unassembled WGS sequence"/>
</dbReference>
<dbReference type="EC" id="1.-.-.-" evidence="7"/>
<dbReference type="PANTHER" id="PTHR42847:SF4">
    <property type="entry name" value="ALKANESULFONATE MONOOXYGENASE-RELATED"/>
    <property type="match status" value="1"/>
</dbReference>
<keyword evidence="1" id="KW-0285">Flavoprotein</keyword>
<evidence type="ECO:0000313" key="8">
    <source>
        <dbReference type="Proteomes" id="UP001597145"/>
    </source>
</evidence>
<dbReference type="InterPro" id="IPR036661">
    <property type="entry name" value="Luciferase-like_sf"/>
</dbReference>
<proteinExistence type="predicted"/>
<dbReference type="RefSeq" id="WP_343987912.1">
    <property type="nucleotide sequence ID" value="NZ_BAAAJG010000029.1"/>
</dbReference>
<evidence type="ECO:0000259" key="6">
    <source>
        <dbReference type="Pfam" id="PF00296"/>
    </source>
</evidence>